<accession>A0AAV8ZE85</accession>
<feature type="transmembrane region" description="Helical" evidence="1">
    <location>
        <begin position="98"/>
        <end position="117"/>
    </location>
</feature>
<keyword evidence="1" id="KW-1133">Transmembrane helix</keyword>
<evidence type="ECO:0000313" key="4">
    <source>
        <dbReference type="Proteomes" id="UP001162162"/>
    </source>
</evidence>
<dbReference type="Proteomes" id="UP001162162">
    <property type="component" value="Unassembled WGS sequence"/>
</dbReference>
<gene>
    <name evidence="3" type="ORF">NQ318_018198</name>
</gene>
<protein>
    <recommendedName>
        <fullName evidence="2">PiggyBac transposable element-derived protein domain-containing protein</fullName>
    </recommendedName>
</protein>
<organism evidence="3 4">
    <name type="scientific">Aromia moschata</name>
    <dbReference type="NCBI Taxonomy" id="1265417"/>
    <lineage>
        <taxon>Eukaryota</taxon>
        <taxon>Metazoa</taxon>
        <taxon>Ecdysozoa</taxon>
        <taxon>Arthropoda</taxon>
        <taxon>Hexapoda</taxon>
        <taxon>Insecta</taxon>
        <taxon>Pterygota</taxon>
        <taxon>Neoptera</taxon>
        <taxon>Endopterygota</taxon>
        <taxon>Coleoptera</taxon>
        <taxon>Polyphaga</taxon>
        <taxon>Cucujiformia</taxon>
        <taxon>Chrysomeloidea</taxon>
        <taxon>Cerambycidae</taxon>
        <taxon>Cerambycinae</taxon>
        <taxon>Callichromatini</taxon>
        <taxon>Aromia</taxon>
    </lineage>
</organism>
<dbReference type="InterPro" id="IPR029526">
    <property type="entry name" value="PGBD"/>
</dbReference>
<dbReference type="PROSITE" id="PS51257">
    <property type="entry name" value="PROKAR_LIPOPROTEIN"/>
    <property type="match status" value="1"/>
</dbReference>
<name>A0AAV8ZE85_9CUCU</name>
<keyword evidence="4" id="KW-1185">Reference proteome</keyword>
<feature type="domain" description="PiggyBac transposable element-derived protein" evidence="2">
    <location>
        <begin position="1"/>
        <end position="112"/>
    </location>
</feature>
<reference evidence="3" key="1">
    <citation type="journal article" date="2023" name="Insect Mol. Biol.">
        <title>Genome sequencing provides insights into the evolution of gene families encoding plant cell wall-degrading enzymes in longhorned beetles.</title>
        <authorList>
            <person name="Shin N.R."/>
            <person name="Okamura Y."/>
            <person name="Kirsch R."/>
            <person name="Pauchet Y."/>
        </authorList>
    </citation>
    <scope>NUCLEOTIDE SEQUENCE</scope>
    <source>
        <strain evidence="3">AMC_N1</strain>
    </source>
</reference>
<keyword evidence="1" id="KW-0472">Membrane</keyword>
<dbReference type="AlphaFoldDB" id="A0AAV8ZE85"/>
<dbReference type="EMBL" id="JAPWTK010000003">
    <property type="protein sequence ID" value="KAJ8962226.1"/>
    <property type="molecule type" value="Genomic_DNA"/>
</dbReference>
<feature type="transmembrane region" description="Helical" evidence="1">
    <location>
        <begin position="20"/>
        <end position="38"/>
    </location>
</feature>
<dbReference type="PANTHER" id="PTHR46599">
    <property type="entry name" value="PIGGYBAC TRANSPOSABLE ELEMENT-DERIVED PROTEIN 4"/>
    <property type="match status" value="1"/>
</dbReference>
<dbReference type="PANTHER" id="PTHR46599:SF6">
    <property type="entry name" value="DUAL SPECIFICITY PHOSPHATASE 26"/>
    <property type="match status" value="1"/>
</dbReference>
<evidence type="ECO:0000259" key="2">
    <source>
        <dbReference type="Pfam" id="PF13843"/>
    </source>
</evidence>
<dbReference type="Pfam" id="PF13843">
    <property type="entry name" value="DDE_Tnp_1_7"/>
    <property type="match status" value="1"/>
</dbReference>
<sequence>MRKNKREIPDLFTQKNERPIGSSMFAFGCGGTLVSYIPKKNKNVLLFSTMHKGDDINGVTGKPEIIHRNNETKGGVDVVDKLCAQYNVARGTRRWPMVIFYSMVNVAVINSFIIYNSKNLNSTSPRREFLIKLSSSLLYLHQKNRAMITNLPKTIKQRLREIYTCGTSPSQEALGAYVHLAVYEKSHSAFNN</sequence>
<comment type="caution">
    <text evidence="3">The sequence shown here is derived from an EMBL/GenBank/DDBJ whole genome shotgun (WGS) entry which is preliminary data.</text>
</comment>
<evidence type="ECO:0000256" key="1">
    <source>
        <dbReference type="SAM" id="Phobius"/>
    </source>
</evidence>
<evidence type="ECO:0000313" key="3">
    <source>
        <dbReference type="EMBL" id="KAJ8962226.1"/>
    </source>
</evidence>
<proteinExistence type="predicted"/>
<keyword evidence="1" id="KW-0812">Transmembrane</keyword>